<evidence type="ECO:0000256" key="1">
    <source>
        <dbReference type="SAM" id="Phobius"/>
    </source>
</evidence>
<dbReference type="OrthoDB" id="3456055at2"/>
<dbReference type="AlphaFoldDB" id="A0A7I9UYH7"/>
<feature type="domain" description="Mce/MlaD" evidence="2">
    <location>
        <begin position="44"/>
        <end position="113"/>
    </location>
</feature>
<evidence type="ECO:0000313" key="4">
    <source>
        <dbReference type="Proteomes" id="UP000444980"/>
    </source>
</evidence>
<sequence length="330" mass="35426">MNVKSMYREKPQLVTGVIGALVLVLILVAVFVLAGANIGKRGFDADFAQAGGIRPGDKVRVAGIDVGEVTGTKLARDHVKVSMKIDRKVDVRSNGTAEIKMSTLLGQRYVDVVLGDAPDKLEDNRFGIANTRVPYDLQKTIEAGTPILAGINPNDLTNSLTQLNRQLAGTPALARPAIDGLARMSEVITSRKDQLNQLIKDTKTVTAVVDDSQVQLAMIIGQGQQLATKISTREALVTRLLDGLAALTRHAQAIGAQNAGQFAPMLANIQTISQGLEKNRANLRKLLEILPITARATVNIMADGPYANGYLPWGLFPDNWLCTARVVDGC</sequence>
<protein>
    <submittedName>
        <fullName evidence="3">Putative Mce family protein</fullName>
    </submittedName>
</protein>
<proteinExistence type="predicted"/>
<keyword evidence="1" id="KW-1133">Transmembrane helix</keyword>
<name>A0A7I9UYH7_9ACTN</name>
<accession>A0A7I9UYH7</accession>
<dbReference type="PANTHER" id="PTHR33371:SF18">
    <property type="entry name" value="MCE-FAMILY PROTEIN MCE3C"/>
    <property type="match status" value="1"/>
</dbReference>
<dbReference type="Proteomes" id="UP000444980">
    <property type="component" value="Unassembled WGS sequence"/>
</dbReference>
<feature type="transmembrane region" description="Helical" evidence="1">
    <location>
        <begin position="12"/>
        <end position="34"/>
    </location>
</feature>
<dbReference type="InterPro" id="IPR005693">
    <property type="entry name" value="Mce"/>
</dbReference>
<dbReference type="GO" id="GO:0005576">
    <property type="term" value="C:extracellular region"/>
    <property type="evidence" value="ECO:0007669"/>
    <property type="project" value="TreeGrafter"/>
</dbReference>
<dbReference type="InterPro" id="IPR052336">
    <property type="entry name" value="MlaD_Phospholipid_Transporter"/>
</dbReference>
<dbReference type="InterPro" id="IPR003399">
    <property type="entry name" value="Mce/MlaD"/>
</dbReference>
<keyword evidence="1" id="KW-0472">Membrane</keyword>
<reference evidence="4" key="1">
    <citation type="submission" date="2019-06" db="EMBL/GenBank/DDBJ databases">
        <title>Gordonia isolated from sludge of a wastewater treatment plant.</title>
        <authorList>
            <person name="Tamura T."/>
            <person name="Aoyama K."/>
            <person name="Kang Y."/>
            <person name="Saito S."/>
            <person name="Akiyama N."/>
            <person name="Yazawa K."/>
            <person name="Gonoi T."/>
            <person name="Mikami Y."/>
        </authorList>
    </citation>
    <scope>NUCLEOTIDE SEQUENCE [LARGE SCALE GENOMIC DNA]</scope>
    <source>
        <strain evidence="4">NBRC 107697</strain>
    </source>
</reference>
<evidence type="ECO:0000259" key="2">
    <source>
        <dbReference type="Pfam" id="PF02470"/>
    </source>
</evidence>
<keyword evidence="4" id="KW-1185">Reference proteome</keyword>
<dbReference type="Pfam" id="PF02470">
    <property type="entry name" value="MlaD"/>
    <property type="match status" value="1"/>
</dbReference>
<evidence type="ECO:0000313" key="3">
    <source>
        <dbReference type="EMBL" id="GED98247.1"/>
    </source>
</evidence>
<comment type="caution">
    <text evidence="3">The sequence shown here is derived from an EMBL/GenBank/DDBJ whole genome shotgun (WGS) entry which is preliminary data.</text>
</comment>
<dbReference type="PANTHER" id="PTHR33371">
    <property type="entry name" value="INTERMEMBRANE PHOSPHOLIPID TRANSPORT SYSTEM BINDING PROTEIN MLAD-RELATED"/>
    <property type="match status" value="1"/>
</dbReference>
<dbReference type="NCBIfam" id="TIGR00996">
    <property type="entry name" value="Mtu_fam_mce"/>
    <property type="match status" value="1"/>
</dbReference>
<keyword evidence="1" id="KW-0812">Transmembrane</keyword>
<dbReference type="EMBL" id="BJOU01000001">
    <property type="protein sequence ID" value="GED98247.1"/>
    <property type="molecule type" value="Genomic_DNA"/>
</dbReference>
<gene>
    <name evidence="3" type="ORF">nbrc107697_22860</name>
</gene>
<organism evidence="3 4">
    <name type="scientific">Gordonia crocea</name>
    <dbReference type="NCBI Taxonomy" id="589162"/>
    <lineage>
        <taxon>Bacteria</taxon>
        <taxon>Bacillati</taxon>
        <taxon>Actinomycetota</taxon>
        <taxon>Actinomycetes</taxon>
        <taxon>Mycobacteriales</taxon>
        <taxon>Gordoniaceae</taxon>
        <taxon>Gordonia</taxon>
    </lineage>
</organism>